<evidence type="ECO:0000259" key="2">
    <source>
        <dbReference type="Pfam" id="PF11887"/>
    </source>
</evidence>
<dbReference type="InterPro" id="IPR005693">
    <property type="entry name" value="Mce"/>
</dbReference>
<evidence type="ECO:0000313" key="3">
    <source>
        <dbReference type="EMBL" id="GAA1727025.1"/>
    </source>
</evidence>
<reference evidence="4" key="1">
    <citation type="journal article" date="2019" name="Int. J. Syst. Evol. Microbiol.">
        <title>The Global Catalogue of Microorganisms (GCM) 10K type strain sequencing project: providing services to taxonomists for standard genome sequencing and annotation.</title>
        <authorList>
            <consortium name="The Broad Institute Genomics Platform"/>
            <consortium name="The Broad Institute Genome Sequencing Center for Infectious Disease"/>
            <person name="Wu L."/>
            <person name="Ma J."/>
        </authorList>
    </citation>
    <scope>NUCLEOTIDE SEQUENCE [LARGE SCALE GENOMIC DNA]</scope>
    <source>
        <strain evidence="4">JCM 13518</strain>
    </source>
</reference>
<evidence type="ECO:0000259" key="1">
    <source>
        <dbReference type="Pfam" id="PF02470"/>
    </source>
</evidence>
<accession>A0ABP4VKJ9</accession>
<protein>
    <submittedName>
        <fullName evidence="3">MCE family protein</fullName>
    </submittedName>
</protein>
<comment type="caution">
    <text evidence="3">The sequence shown here is derived from an EMBL/GenBank/DDBJ whole genome shotgun (WGS) entry which is preliminary data.</text>
</comment>
<proteinExistence type="predicted"/>
<feature type="domain" description="Mammalian cell entry C-terminal" evidence="2">
    <location>
        <begin position="121"/>
        <end position="303"/>
    </location>
</feature>
<name>A0ABP4VKJ9_9ACTN</name>
<dbReference type="PANTHER" id="PTHR33371:SF18">
    <property type="entry name" value="MCE-FAMILY PROTEIN MCE3C"/>
    <property type="match status" value="1"/>
</dbReference>
<keyword evidence="4" id="KW-1185">Reference proteome</keyword>
<dbReference type="EMBL" id="BAAAME010000002">
    <property type="protein sequence ID" value="GAA1727025.1"/>
    <property type="molecule type" value="Genomic_DNA"/>
</dbReference>
<sequence length="328" mass="34067">MSGRIKERLSQPRTVGLLGVVGVALLGLVVLGLSNASLGKHHATAIIEHTAGLRVGEEVQVSGVGVGEVTQIRLTKDAVAVEFTIDADIDLGSTSSAAVKVATLLGTHYLEVTPSGSGTLADDTIPLERTRVPYNLQDVIDGAQGQLSELDEEGLAEAMSVVADVLGRTPEEAQAAFAGVEALSAVAVQRTDEMAALLDASASFTGMLVDQQDEILTLLDQSSLVLEALTSRQAAIDALLVDAQDLADQVSGVLADTADDLDPLMTNLTASLDHLYAVRDSITSTLTSLSTMTVYLANASGNGPWIDLHVPSAIPDNLACLSPSRECS</sequence>
<dbReference type="InterPro" id="IPR003399">
    <property type="entry name" value="Mce/MlaD"/>
</dbReference>
<dbReference type="Proteomes" id="UP001501057">
    <property type="component" value="Unassembled WGS sequence"/>
</dbReference>
<feature type="domain" description="Mce/MlaD" evidence="1">
    <location>
        <begin position="44"/>
        <end position="114"/>
    </location>
</feature>
<gene>
    <name evidence="3" type="ORF">GCM10009710_04610</name>
</gene>
<organism evidence="3 4">
    <name type="scientific">Aeromicrobium alkaliterrae</name>
    <dbReference type="NCBI Taxonomy" id="302168"/>
    <lineage>
        <taxon>Bacteria</taxon>
        <taxon>Bacillati</taxon>
        <taxon>Actinomycetota</taxon>
        <taxon>Actinomycetes</taxon>
        <taxon>Propionibacteriales</taxon>
        <taxon>Nocardioidaceae</taxon>
        <taxon>Aeromicrobium</taxon>
    </lineage>
</organism>
<dbReference type="InterPro" id="IPR052336">
    <property type="entry name" value="MlaD_Phospholipid_Transporter"/>
</dbReference>
<evidence type="ECO:0000313" key="4">
    <source>
        <dbReference type="Proteomes" id="UP001501057"/>
    </source>
</evidence>
<dbReference type="Pfam" id="PF02470">
    <property type="entry name" value="MlaD"/>
    <property type="match status" value="1"/>
</dbReference>
<dbReference type="RefSeq" id="WP_344197312.1">
    <property type="nucleotide sequence ID" value="NZ_BAAAME010000002.1"/>
</dbReference>
<dbReference type="NCBIfam" id="TIGR00996">
    <property type="entry name" value="Mtu_fam_mce"/>
    <property type="match status" value="1"/>
</dbReference>
<dbReference type="Pfam" id="PF11887">
    <property type="entry name" value="Mce4_CUP1"/>
    <property type="match status" value="1"/>
</dbReference>
<dbReference type="InterPro" id="IPR024516">
    <property type="entry name" value="Mce_C"/>
</dbReference>
<dbReference type="PANTHER" id="PTHR33371">
    <property type="entry name" value="INTERMEMBRANE PHOSPHOLIPID TRANSPORT SYSTEM BINDING PROTEIN MLAD-RELATED"/>
    <property type="match status" value="1"/>
</dbReference>